<dbReference type="RefSeq" id="WP_114402972.1">
    <property type="nucleotide sequence ID" value="NZ_QPGB01000003.1"/>
</dbReference>
<evidence type="ECO:0000313" key="2">
    <source>
        <dbReference type="EMBL" id="RCS57491.1"/>
    </source>
</evidence>
<proteinExistence type="predicted"/>
<dbReference type="AlphaFoldDB" id="A0A368L215"/>
<feature type="region of interest" description="Disordered" evidence="1">
    <location>
        <begin position="338"/>
        <end position="357"/>
    </location>
</feature>
<evidence type="ECO:0000256" key="1">
    <source>
        <dbReference type="SAM" id="MobiDB-lite"/>
    </source>
</evidence>
<sequence length="357" mass="39123">MQALYLLILYKEGGGMVFRLLRFLSLFFAWITAISAYAQDSIYIQSPARFSTDSVTRDALRQECDIERELGEKTLVFTRQRMTNVESVIDPDPLKHKKMVTLLIPVAVGSGGGGWTGNKILNATAEYWFDGQIVATESFIDSSRGGVLGGFRGTCSIVENIAAKLAKRIALWIKQTDQSIGPNGELLVEGKTTRPPITLIRPIQLALGAEVNQSIVAECALPQTTEAYFLDMARRLKQPILLTNESNIKDGLKLTLVGASGLGGTAFTGEKNVSLRFEVLVNDVIKQTQDFEMSTIGAIIGPAFWDTTCPALIRLARKATLTGLKWLIKSREVENPLQTPSAVNSTAAETTLRERPN</sequence>
<accession>A0A368L215</accession>
<feature type="compositionally biased region" description="Polar residues" evidence="1">
    <location>
        <begin position="338"/>
        <end position="349"/>
    </location>
</feature>
<reference evidence="2 3" key="1">
    <citation type="journal article" date="2018" name="Int. J. Syst. Evol. Microbiol.">
        <title>Parvibium lacunae gen. nov., sp. nov., a new member of the family Alcaligenaceae isolated from a freshwater pond.</title>
        <authorList>
            <person name="Chen W.M."/>
            <person name="Xie P.B."/>
            <person name="Hsu M.Y."/>
            <person name="Sheu S.Y."/>
        </authorList>
    </citation>
    <scope>NUCLEOTIDE SEQUENCE [LARGE SCALE GENOMIC DNA]</scope>
    <source>
        <strain evidence="2 3">KMB9</strain>
    </source>
</reference>
<evidence type="ECO:0000313" key="3">
    <source>
        <dbReference type="Proteomes" id="UP000252357"/>
    </source>
</evidence>
<dbReference type="Proteomes" id="UP000252357">
    <property type="component" value="Unassembled WGS sequence"/>
</dbReference>
<name>A0A368L215_9BURK</name>
<dbReference type="EMBL" id="QPGB01000003">
    <property type="protein sequence ID" value="RCS57491.1"/>
    <property type="molecule type" value="Genomic_DNA"/>
</dbReference>
<organism evidence="2 3">
    <name type="scientific">Parvibium lacunae</name>
    <dbReference type="NCBI Taxonomy" id="1888893"/>
    <lineage>
        <taxon>Bacteria</taxon>
        <taxon>Pseudomonadati</taxon>
        <taxon>Pseudomonadota</taxon>
        <taxon>Betaproteobacteria</taxon>
        <taxon>Burkholderiales</taxon>
        <taxon>Alcaligenaceae</taxon>
        <taxon>Parvibium</taxon>
    </lineage>
</organism>
<gene>
    <name evidence="2" type="ORF">DU000_08565</name>
</gene>
<dbReference type="OrthoDB" id="5703702at2"/>
<keyword evidence="3" id="KW-1185">Reference proteome</keyword>
<comment type="caution">
    <text evidence="2">The sequence shown here is derived from an EMBL/GenBank/DDBJ whole genome shotgun (WGS) entry which is preliminary data.</text>
</comment>
<protein>
    <submittedName>
        <fullName evidence="2">Uncharacterized protein</fullName>
    </submittedName>
</protein>